<organism evidence="3">
    <name type="scientific">Rhodococcus hoagii (strain 103S)</name>
    <name type="common">Rhodococcus equi</name>
    <dbReference type="NCBI Taxonomy" id="685727"/>
    <lineage>
        <taxon>Bacteria</taxon>
        <taxon>Bacillati</taxon>
        <taxon>Actinomycetota</taxon>
        <taxon>Actinomycetes</taxon>
        <taxon>Mycobacteriales</taxon>
        <taxon>Nocardiaceae</taxon>
        <taxon>Prescottella</taxon>
    </lineage>
</organism>
<feature type="domain" description="VWFA" evidence="2">
    <location>
        <begin position="343"/>
        <end position="539"/>
    </location>
</feature>
<evidence type="ECO:0000313" key="4">
    <source>
        <dbReference type="Proteomes" id="UP000006892"/>
    </source>
</evidence>
<evidence type="ECO:0000259" key="2">
    <source>
        <dbReference type="PROSITE" id="PS50234"/>
    </source>
</evidence>
<dbReference type="RefSeq" id="WP_005514944.1">
    <property type="nucleotide sequence ID" value="NC_014659.1"/>
</dbReference>
<accession>A0A3S5Y3R1</accession>
<dbReference type="KEGG" id="req:REQ_10630"/>
<dbReference type="InterPro" id="IPR002035">
    <property type="entry name" value="VWF_A"/>
</dbReference>
<dbReference type="AlphaFoldDB" id="A0A3S5Y3R1"/>
<dbReference type="EMBL" id="FN563149">
    <property type="protein sequence ID" value="CBH47163.1"/>
    <property type="molecule type" value="Genomic_DNA"/>
</dbReference>
<sequence>MAGRHSAPRAKSTAAASPSVKYGAIGLAAVVVVGVGAYFAVDAVAGGGCDSVTEFVVAADPSISPVLTEVTSATSAEDLGCRSFRIEAASGMEPLGSPGQQSGPDLWIPDSTQWVAKASSGTGTLFDVAAPSIATTPVVIAAREGDMPFFATWLSALQLQGLRIGDPLTSTVSGAPIVGALSESAAGTVPGDAVPGALVPLAQAQAANMHQTDPAARLAAVASDGGIAIATEQQVAGQNAGDSAVRLEATTPNSGAVFLDYPVVATAPGSEHDDARSAGVALAEVMGSDAGRAALAQRGFRAPDRAPLDAGRGVGDVAVLTVEDPTETAQVLRRYAVLALPSRALVVEDVSGSMAEQAGPETRIALTVQASETGARLFPDNAQLGLWAFSIGLGGGSQDYKELAPIRRLDETVDGVSHRQRLTDAVRTLPSLVKGGTGLYDTTLAAFRKVKEGYDPAAINSVILLTDGANEDPSTISLDELLATLKREQDPARPVIIVTIGITEDADAAVLQKISAATGGTSHVARTPAEIPGVFVDAMRSRATS</sequence>
<proteinExistence type="predicted"/>
<keyword evidence="1" id="KW-0812">Transmembrane</keyword>
<dbReference type="PROSITE" id="PS50234">
    <property type="entry name" value="VWFA"/>
    <property type="match status" value="1"/>
</dbReference>
<reference evidence="3" key="1">
    <citation type="journal article" date="2010" name="PLoS Genet.">
        <title>The genome of a pathogenic rhodococcus: cooptive virulence underpinned by key gene acquisitions.</title>
        <authorList>
            <person name="Letek M."/>
            <person name="Gonzalez P."/>
            <person name="Macarthur I."/>
            <person name="Rodriguez H."/>
            <person name="Freeman T.C."/>
            <person name="Valero-Rello A."/>
            <person name="Blanco M."/>
            <person name="Buckley T."/>
            <person name="Cherevach I."/>
            <person name="Fahey R."/>
            <person name="Hapeshi A."/>
            <person name="Holdstock J."/>
            <person name="Leadon D."/>
            <person name="Navas J."/>
            <person name="Ocampo A."/>
            <person name="Quail M.A."/>
            <person name="Sanders M."/>
            <person name="Scortti M.M."/>
            <person name="Prescott J.F."/>
            <person name="Fogarty U."/>
            <person name="Meijer W.G."/>
            <person name="Parkhill J."/>
            <person name="Bentley S.D."/>
            <person name="Vazquez-Boland J.A."/>
        </authorList>
    </citation>
    <scope>NUCLEOTIDE SEQUENCE [LARGE SCALE GENOMIC DNA]</scope>
    <source>
        <strain evidence="3 4">103S</strain>
    </source>
</reference>
<protein>
    <submittedName>
        <fullName evidence="3">Secreted protein</fullName>
    </submittedName>
</protein>
<evidence type="ECO:0000256" key="1">
    <source>
        <dbReference type="SAM" id="Phobius"/>
    </source>
</evidence>
<evidence type="ECO:0000313" key="3">
    <source>
        <dbReference type="EMBL" id="CBH47163.1"/>
    </source>
</evidence>
<name>A0A3S5Y3R1_RHOH1</name>
<keyword evidence="1" id="KW-0472">Membrane</keyword>
<dbReference type="GeneID" id="57576749"/>
<gene>
    <name evidence="3" type="ordered locus">REQ_10630</name>
</gene>
<dbReference type="Proteomes" id="UP001154400">
    <property type="component" value="Chromosome"/>
</dbReference>
<feature type="transmembrane region" description="Helical" evidence="1">
    <location>
        <begin position="20"/>
        <end position="41"/>
    </location>
</feature>
<dbReference type="SMART" id="SM00327">
    <property type="entry name" value="VWA"/>
    <property type="match status" value="1"/>
</dbReference>
<keyword evidence="1" id="KW-1133">Transmembrane helix</keyword>
<dbReference type="Gene3D" id="3.40.50.410">
    <property type="entry name" value="von Willebrand factor, type A domain"/>
    <property type="match status" value="1"/>
</dbReference>
<dbReference type="SUPFAM" id="SSF53300">
    <property type="entry name" value="vWA-like"/>
    <property type="match status" value="1"/>
</dbReference>
<dbReference type="Pfam" id="PF00092">
    <property type="entry name" value="VWA"/>
    <property type="match status" value="1"/>
</dbReference>
<dbReference type="InterPro" id="IPR036465">
    <property type="entry name" value="vWFA_dom_sf"/>
</dbReference>